<evidence type="ECO:0000256" key="7">
    <source>
        <dbReference type="PIRNR" id="PIRNR003107"/>
    </source>
</evidence>
<comment type="subcellular location">
    <subcellularLocation>
        <location evidence="1 7">Cytoplasm</location>
    </subcellularLocation>
</comment>
<dbReference type="InterPro" id="IPR028366">
    <property type="entry name" value="PhoU"/>
</dbReference>
<name>A0A399FXJ4_UNCN2</name>
<protein>
    <recommendedName>
        <fullName evidence="7">Phosphate-specific transport system accessory protein PhoU</fullName>
    </recommendedName>
</protein>
<evidence type="ECO:0000256" key="1">
    <source>
        <dbReference type="ARBA" id="ARBA00004496"/>
    </source>
</evidence>
<dbReference type="GO" id="GO:0030643">
    <property type="term" value="P:intracellular phosphate ion homeostasis"/>
    <property type="evidence" value="ECO:0007669"/>
    <property type="project" value="InterPro"/>
</dbReference>
<feature type="domain" description="PhoU" evidence="8">
    <location>
        <begin position="119"/>
        <end position="204"/>
    </location>
</feature>
<dbReference type="PIRSF" id="PIRSF003107">
    <property type="entry name" value="PhoU"/>
    <property type="match status" value="1"/>
</dbReference>
<dbReference type="EMBL" id="NDHY01000001">
    <property type="protein sequence ID" value="RII01138.1"/>
    <property type="molecule type" value="Genomic_DNA"/>
</dbReference>
<feature type="domain" description="PhoU" evidence="8">
    <location>
        <begin position="18"/>
        <end position="103"/>
    </location>
</feature>
<evidence type="ECO:0000313" key="9">
    <source>
        <dbReference type="EMBL" id="RII01138.1"/>
    </source>
</evidence>
<dbReference type="PANTHER" id="PTHR42930:SF3">
    <property type="entry name" value="PHOSPHATE-SPECIFIC TRANSPORT SYSTEM ACCESSORY PROTEIN PHOU"/>
    <property type="match status" value="1"/>
</dbReference>
<dbReference type="GO" id="GO:0005737">
    <property type="term" value="C:cytoplasm"/>
    <property type="evidence" value="ECO:0007669"/>
    <property type="project" value="UniProtKB-SubCell"/>
</dbReference>
<evidence type="ECO:0000256" key="5">
    <source>
        <dbReference type="ARBA" id="ARBA00022490"/>
    </source>
</evidence>
<dbReference type="Proteomes" id="UP000266287">
    <property type="component" value="Unassembled WGS sequence"/>
</dbReference>
<proteinExistence type="inferred from homology"/>
<accession>A0A399FXJ4</accession>
<gene>
    <name evidence="9" type="primary">phoU</name>
    <name evidence="9" type="ORF">B9J77_00985</name>
</gene>
<evidence type="ECO:0000256" key="4">
    <source>
        <dbReference type="ARBA" id="ARBA00022448"/>
    </source>
</evidence>
<sequence>MERHFDEELNVLRKNLVHASSLAEEAIAKAIKALVDRNIELAEEVIHQDDAINELEVEIDEQCLRLFALRQPFAIDLRFISSAMKINSQLERIGDEAVNIAERALGLLKEPPLKPLIDIPRLATLSKEMVKDSINSFINKDADLARSVCKRDDEVDDLNNQIFRELLTYMMEDQGTISRAIRLIFTGRHLERIADHATNIAEDVIYMVSGNDIRHHMNMRKKEKERK</sequence>
<dbReference type="GO" id="GO:0006817">
    <property type="term" value="P:phosphate ion transport"/>
    <property type="evidence" value="ECO:0007669"/>
    <property type="project" value="UniProtKB-KW"/>
</dbReference>
<comment type="function">
    <text evidence="7">Plays a role in the regulation of phosphate uptake.</text>
</comment>
<evidence type="ECO:0000256" key="3">
    <source>
        <dbReference type="ARBA" id="ARBA00011738"/>
    </source>
</evidence>
<reference evidence="9 10" key="1">
    <citation type="submission" date="2018-08" db="EMBL/GenBank/DDBJ databases">
        <title>Draft genome of candidate division NPL-UPA2 bacterium Unc8 that adapted to ultra-basic serpentinizing groundwater.</title>
        <authorList>
            <person name="Ishii S."/>
            <person name="Suzuki S."/>
            <person name="Nealson K.H."/>
        </authorList>
    </citation>
    <scope>NUCLEOTIDE SEQUENCE [LARGE SCALE GENOMIC DNA]</scope>
    <source>
        <strain evidence="9">Unc8</strain>
    </source>
</reference>
<dbReference type="FunFam" id="1.20.58.220:FF:000004">
    <property type="entry name" value="Phosphate-specific transport system accessory protein PhoU"/>
    <property type="match status" value="1"/>
</dbReference>
<dbReference type="AlphaFoldDB" id="A0A399FXJ4"/>
<keyword evidence="4 7" id="KW-0813">Transport</keyword>
<evidence type="ECO:0000256" key="6">
    <source>
        <dbReference type="ARBA" id="ARBA00022592"/>
    </source>
</evidence>
<dbReference type="GO" id="GO:0045936">
    <property type="term" value="P:negative regulation of phosphate metabolic process"/>
    <property type="evidence" value="ECO:0007669"/>
    <property type="project" value="InterPro"/>
</dbReference>
<dbReference type="NCBIfam" id="TIGR02135">
    <property type="entry name" value="phoU_full"/>
    <property type="match status" value="1"/>
</dbReference>
<dbReference type="SUPFAM" id="SSF109755">
    <property type="entry name" value="PhoU-like"/>
    <property type="match status" value="1"/>
</dbReference>
<dbReference type="InterPro" id="IPR038078">
    <property type="entry name" value="PhoU-like_sf"/>
</dbReference>
<evidence type="ECO:0000256" key="2">
    <source>
        <dbReference type="ARBA" id="ARBA00008107"/>
    </source>
</evidence>
<dbReference type="Pfam" id="PF01895">
    <property type="entry name" value="PhoU"/>
    <property type="match status" value="2"/>
</dbReference>
<comment type="similarity">
    <text evidence="2 7">Belongs to the PhoU family.</text>
</comment>
<dbReference type="InterPro" id="IPR026022">
    <property type="entry name" value="PhoU_dom"/>
</dbReference>
<evidence type="ECO:0000259" key="8">
    <source>
        <dbReference type="Pfam" id="PF01895"/>
    </source>
</evidence>
<keyword evidence="5 7" id="KW-0963">Cytoplasm</keyword>
<dbReference type="PANTHER" id="PTHR42930">
    <property type="entry name" value="PHOSPHATE-SPECIFIC TRANSPORT SYSTEM ACCESSORY PROTEIN PHOU"/>
    <property type="match status" value="1"/>
</dbReference>
<keyword evidence="6 7" id="KW-0592">Phosphate transport</keyword>
<comment type="caution">
    <text evidence="9">The sequence shown here is derived from an EMBL/GenBank/DDBJ whole genome shotgun (WGS) entry which is preliminary data.</text>
</comment>
<organism evidence="9 10">
    <name type="scientific">candidate division NPL-UPA2 bacterium Unc8</name>
    <dbReference type="NCBI Taxonomy" id="1980939"/>
    <lineage>
        <taxon>Bacteria</taxon>
    </lineage>
</organism>
<evidence type="ECO:0000313" key="10">
    <source>
        <dbReference type="Proteomes" id="UP000266287"/>
    </source>
</evidence>
<dbReference type="Gene3D" id="1.20.58.220">
    <property type="entry name" value="Phosphate transport system protein phou homolog 2, domain 2"/>
    <property type="match status" value="2"/>
</dbReference>
<comment type="subunit">
    <text evidence="3 7">Homodimer.</text>
</comment>